<dbReference type="RefSeq" id="WP_319836824.1">
    <property type="nucleotide sequence ID" value="NZ_CP137624.1"/>
</dbReference>
<accession>A0ABZ0RUQ6</accession>
<dbReference type="SUPFAM" id="SSF102405">
    <property type="entry name" value="MCP/YpsA-like"/>
    <property type="match status" value="1"/>
</dbReference>
<sequence>MQNEIQQLLALHYVYPLPLNKLQRLLSEIGTLQQLPTISARELAQALQVQLQTAQTLQQNYIKAVKTPFQTYYERCHIRAIPFMSKYYPKSLLQLRDAPTVIYAKGQLDLLQHPRKIACIGSRNATNYSIIALQSILPPLIAERCVIVSGLAKGADTLAHRMTIELGGHTIAVIGHGFSYIYPKGNRQLATEIANKHLLLTEYPPYMGPKKWHFPMRNRIISGLSCALVVTEAAAKSGTLITTDHALEHGKDIFVVPGPIDSEQSKGTNNLLKEGAIPIWNGQQIVDELQMFQMKY</sequence>
<name>A0ABZ0RUQ6_9BACI</name>
<protein>
    <submittedName>
        <fullName evidence="3">DNA-processing protein DprA</fullName>
    </submittedName>
</protein>
<reference evidence="3 4" key="1">
    <citation type="submission" date="2023-09" db="EMBL/GenBank/DDBJ databases">
        <authorList>
            <person name="Page C.A."/>
            <person name="Perez-Diaz I.M."/>
        </authorList>
    </citation>
    <scope>NUCLEOTIDE SEQUENCE [LARGE SCALE GENOMIC DNA]</scope>
    <source>
        <strain evidence="3 4">Ll15</strain>
    </source>
</reference>
<organism evidence="3 4">
    <name type="scientific">Lysinibacillus louembei</name>
    <dbReference type="NCBI Taxonomy" id="1470088"/>
    <lineage>
        <taxon>Bacteria</taxon>
        <taxon>Bacillati</taxon>
        <taxon>Bacillota</taxon>
        <taxon>Bacilli</taxon>
        <taxon>Bacillales</taxon>
        <taxon>Bacillaceae</taxon>
        <taxon>Lysinibacillus</taxon>
    </lineage>
</organism>
<dbReference type="Gene3D" id="3.40.50.450">
    <property type="match status" value="1"/>
</dbReference>
<comment type="similarity">
    <text evidence="1">Belongs to the DprA/Smf family.</text>
</comment>
<dbReference type="InterPro" id="IPR003488">
    <property type="entry name" value="DprA"/>
</dbReference>
<dbReference type="Proteomes" id="UP001322664">
    <property type="component" value="Chromosome"/>
</dbReference>
<proteinExistence type="inferred from homology"/>
<dbReference type="InterPro" id="IPR057666">
    <property type="entry name" value="DrpA_SLOG"/>
</dbReference>
<evidence type="ECO:0000256" key="1">
    <source>
        <dbReference type="ARBA" id="ARBA00006525"/>
    </source>
</evidence>
<dbReference type="PANTHER" id="PTHR43022">
    <property type="entry name" value="PROTEIN SMF"/>
    <property type="match status" value="1"/>
</dbReference>
<evidence type="ECO:0000313" key="3">
    <source>
        <dbReference type="EMBL" id="WPK11964.1"/>
    </source>
</evidence>
<dbReference type="Pfam" id="PF02481">
    <property type="entry name" value="DNA_processg_A"/>
    <property type="match status" value="1"/>
</dbReference>
<evidence type="ECO:0000313" key="4">
    <source>
        <dbReference type="Proteomes" id="UP001322664"/>
    </source>
</evidence>
<feature type="domain" description="Smf/DprA SLOG" evidence="2">
    <location>
        <begin position="81"/>
        <end position="289"/>
    </location>
</feature>
<dbReference type="NCBIfam" id="TIGR00732">
    <property type="entry name" value="dprA"/>
    <property type="match status" value="1"/>
</dbReference>
<dbReference type="EMBL" id="CP137624">
    <property type="protein sequence ID" value="WPK11964.1"/>
    <property type="molecule type" value="Genomic_DNA"/>
</dbReference>
<gene>
    <name evidence="3" type="primary">dprA</name>
    <name evidence="3" type="ORF">R6U77_19055</name>
</gene>
<evidence type="ECO:0000259" key="2">
    <source>
        <dbReference type="Pfam" id="PF02481"/>
    </source>
</evidence>
<dbReference type="PANTHER" id="PTHR43022:SF1">
    <property type="entry name" value="PROTEIN SMF"/>
    <property type="match status" value="1"/>
</dbReference>
<keyword evidence="4" id="KW-1185">Reference proteome</keyword>